<gene>
    <name evidence="1" type="primary">purH_31</name>
    <name evidence="1" type="ORF">SDC9_109387</name>
</gene>
<dbReference type="InterPro" id="IPR002695">
    <property type="entry name" value="PurH-like"/>
</dbReference>
<dbReference type="SMART" id="SM00798">
    <property type="entry name" value="AICARFT_IMPCHas"/>
    <property type="match status" value="1"/>
</dbReference>
<protein>
    <submittedName>
        <fullName evidence="1">Bifunctional purine biosynthesis protein PurH</fullName>
    </submittedName>
</protein>
<dbReference type="GO" id="GO:0005829">
    <property type="term" value="C:cytosol"/>
    <property type="evidence" value="ECO:0007669"/>
    <property type="project" value="TreeGrafter"/>
</dbReference>
<dbReference type="GO" id="GO:0004643">
    <property type="term" value="F:phosphoribosylaminoimidazolecarboxamide formyltransferase activity"/>
    <property type="evidence" value="ECO:0007669"/>
    <property type="project" value="InterPro"/>
</dbReference>
<dbReference type="EMBL" id="VSSQ01018905">
    <property type="protein sequence ID" value="MPM62514.1"/>
    <property type="molecule type" value="Genomic_DNA"/>
</dbReference>
<dbReference type="GO" id="GO:0006189">
    <property type="term" value="P:'de novo' IMP biosynthetic process"/>
    <property type="evidence" value="ECO:0007669"/>
    <property type="project" value="TreeGrafter"/>
</dbReference>
<name>A0A645BL25_9ZZZZ</name>
<dbReference type="Pfam" id="PF01808">
    <property type="entry name" value="AICARFT_IMPCHas"/>
    <property type="match status" value="1"/>
</dbReference>
<reference evidence="1" key="1">
    <citation type="submission" date="2019-08" db="EMBL/GenBank/DDBJ databases">
        <authorList>
            <person name="Kucharzyk K."/>
            <person name="Murdoch R.W."/>
            <person name="Higgins S."/>
            <person name="Loffler F."/>
        </authorList>
    </citation>
    <scope>NUCLEOTIDE SEQUENCE</scope>
</reference>
<dbReference type="Gene3D" id="3.40.140.20">
    <property type="match status" value="2"/>
</dbReference>
<dbReference type="SUPFAM" id="SSF53927">
    <property type="entry name" value="Cytidine deaminase-like"/>
    <property type="match status" value="1"/>
</dbReference>
<sequence>MNGNQEVDALKLSLRNGNQLRYGENPAQKARFYGNMDEYLTKLNGKELSYNNLQDIGGALDLLTEFDDCSCVIVKHTNACGVAEASTVGEAWTKALSCDPVSAFGGIVAFNKKLDAETCSKLHEFFFEVLIAPDFDEAGLTQLTSKKNRIIVRLNKLPRATSMIKQLSFGCLWQETDNLKEIPQQWELKAGIAPAQAVVDDMLFGMKVVKHLKSNAIVLVKDRLLIGSGTGQTNRVDAVKQSVEKAIKFGFDVTNSTLCSDAFFPFSDSAEIAFNAGVTAIAEPGGSIRDEDTVKYCTDKNITLMFTGNRHFKH</sequence>
<comment type="caution">
    <text evidence="1">The sequence shown here is derived from an EMBL/GenBank/DDBJ whole genome shotgun (WGS) entry which is preliminary data.</text>
</comment>
<organism evidence="1">
    <name type="scientific">bioreactor metagenome</name>
    <dbReference type="NCBI Taxonomy" id="1076179"/>
    <lineage>
        <taxon>unclassified sequences</taxon>
        <taxon>metagenomes</taxon>
        <taxon>ecological metagenomes</taxon>
    </lineage>
</organism>
<dbReference type="PANTHER" id="PTHR11692">
    <property type="entry name" value="BIFUNCTIONAL PURINE BIOSYNTHESIS PROTEIN PURH"/>
    <property type="match status" value="1"/>
</dbReference>
<dbReference type="PANTHER" id="PTHR11692:SF0">
    <property type="entry name" value="BIFUNCTIONAL PURINE BIOSYNTHESIS PROTEIN ATIC"/>
    <property type="match status" value="1"/>
</dbReference>
<dbReference type="GO" id="GO:0003937">
    <property type="term" value="F:IMP cyclohydrolase activity"/>
    <property type="evidence" value="ECO:0007669"/>
    <property type="project" value="InterPro"/>
</dbReference>
<dbReference type="AlphaFoldDB" id="A0A645BL25"/>
<accession>A0A645BL25</accession>
<dbReference type="InterPro" id="IPR024051">
    <property type="entry name" value="AICAR_Tfase_dup_dom_sf"/>
</dbReference>
<proteinExistence type="predicted"/>
<evidence type="ECO:0000313" key="1">
    <source>
        <dbReference type="EMBL" id="MPM62514.1"/>
    </source>
</evidence>
<dbReference type="InterPro" id="IPR016193">
    <property type="entry name" value="Cytidine_deaminase-like"/>
</dbReference>